<protein>
    <submittedName>
        <fullName evidence="5">Transcriptional regulator, LacI family</fullName>
    </submittedName>
</protein>
<dbReference type="OrthoDB" id="3227375at2"/>
<dbReference type="InterPro" id="IPR000843">
    <property type="entry name" value="HTH_LacI"/>
</dbReference>
<dbReference type="InterPro" id="IPR010982">
    <property type="entry name" value="Lambda_DNA-bd_dom_sf"/>
</dbReference>
<dbReference type="PANTHER" id="PTHR30146">
    <property type="entry name" value="LACI-RELATED TRANSCRIPTIONAL REPRESSOR"/>
    <property type="match status" value="1"/>
</dbReference>
<feature type="domain" description="HTH lacI-type" evidence="4">
    <location>
        <begin position="8"/>
        <end position="62"/>
    </location>
</feature>
<dbReference type="Gene3D" id="3.40.50.2300">
    <property type="match status" value="2"/>
</dbReference>
<dbReference type="Gene3D" id="1.10.260.40">
    <property type="entry name" value="lambda repressor-like DNA-binding domains"/>
    <property type="match status" value="1"/>
</dbReference>
<keyword evidence="3" id="KW-0804">Transcription</keyword>
<dbReference type="InterPro" id="IPR046335">
    <property type="entry name" value="LacI/GalR-like_sensor"/>
</dbReference>
<dbReference type="PROSITE" id="PS50932">
    <property type="entry name" value="HTH_LACI_2"/>
    <property type="match status" value="1"/>
</dbReference>
<keyword evidence="6" id="KW-1185">Reference proteome</keyword>
<keyword evidence="1" id="KW-0805">Transcription regulation</keyword>
<reference evidence="5" key="1">
    <citation type="journal article" date="2015" name="Genome Announc.">
        <title>Draft Genome Sequence of Anaerolineae Strain TC1, a Novel Isolate from a Methanogenic Wastewater Treatment System.</title>
        <authorList>
            <person name="Matsuura N."/>
            <person name="Tourlousse D.M."/>
            <person name="Sun L."/>
            <person name="Toyonaga M."/>
            <person name="Kuroda K."/>
            <person name="Ohashi A."/>
            <person name="Cruz R."/>
            <person name="Yamaguchi T."/>
            <person name="Sekiguchi Y."/>
        </authorList>
    </citation>
    <scope>NUCLEOTIDE SEQUENCE [LARGE SCALE GENOMIC DNA]</scope>
    <source>
        <strain evidence="5">TC1</strain>
    </source>
</reference>
<dbReference type="SMART" id="SM00354">
    <property type="entry name" value="HTH_LACI"/>
    <property type="match status" value="1"/>
</dbReference>
<dbReference type="Proteomes" id="UP000053370">
    <property type="component" value="Unassembled WGS sequence"/>
</dbReference>
<evidence type="ECO:0000313" key="5">
    <source>
        <dbReference type="EMBL" id="GAP40251.1"/>
    </source>
</evidence>
<organism evidence="5">
    <name type="scientific">Flexilinea flocculi</name>
    <dbReference type="NCBI Taxonomy" id="1678840"/>
    <lineage>
        <taxon>Bacteria</taxon>
        <taxon>Bacillati</taxon>
        <taxon>Chloroflexota</taxon>
        <taxon>Anaerolineae</taxon>
        <taxon>Anaerolineales</taxon>
        <taxon>Anaerolineaceae</taxon>
        <taxon>Flexilinea</taxon>
    </lineage>
</organism>
<evidence type="ECO:0000256" key="1">
    <source>
        <dbReference type="ARBA" id="ARBA00023015"/>
    </source>
</evidence>
<dbReference type="SUPFAM" id="SSF53822">
    <property type="entry name" value="Periplasmic binding protein-like I"/>
    <property type="match status" value="1"/>
</dbReference>
<dbReference type="CDD" id="cd01392">
    <property type="entry name" value="HTH_LacI"/>
    <property type="match status" value="1"/>
</dbReference>
<dbReference type="SUPFAM" id="SSF47413">
    <property type="entry name" value="lambda repressor-like DNA-binding domains"/>
    <property type="match status" value="1"/>
</dbReference>
<proteinExistence type="predicted"/>
<evidence type="ECO:0000256" key="2">
    <source>
        <dbReference type="ARBA" id="ARBA00023125"/>
    </source>
</evidence>
<dbReference type="PANTHER" id="PTHR30146:SF109">
    <property type="entry name" value="HTH-TYPE TRANSCRIPTIONAL REGULATOR GALS"/>
    <property type="match status" value="1"/>
</dbReference>
<gene>
    <name evidence="5" type="ORF">ATC1_13218</name>
</gene>
<sequence>MNKRQNKITIVDVATEANVSFGTVSRVINNDIHVKPETRERVQQTMERLNYVVNRQAQKLAGGRSNVIGLLVPDLGTGYIGEIIRGIDSELTLSDYDLMLYTTHRTASKEAGYVFSLAQDMVDGILLVLPRNPVDYTGTLAKKKFPFVLIDHQGTGKDCPAVGASNWQGAFNATDYLIQLGHKRIGFITGSLDLGAAIDRLDGYKTAMRTRHIPVESDLIYEGTFAQPDGYTGTIQFLNVEQPPTAIFASNDCMAMGVIDAIRDHGLKIPDDISVIGFDDIPQASLVRPALTTVQQPLEQMGRLATQMLLEILTDTDSKPHRIELPTQLMIRDSTAKPKAVQANREVIP</sequence>
<evidence type="ECO:0000259" key="4">
    <source>
        <dbReference type="PROSITE" id="PS50932"/>
    </source>
</evidence>
<dbReference type="PROSITE" id="PS00356">
    <property type="entry name" value="HTH_LACI_1"/>
    <property type="match status" value="1"/>
</dbReference>
<dbReference type="RefSeq" id="WP_062279371.1">
    <property type="nucleotide sequence ID" value="NZ_DF968181.1"/>
</dbReference>
<dbReference type="Pfam" id="PF13377">
    <property type="entry name" value="Peripla_BP_3"/>
    <property type="match status" value="1"/>
</dbReference>
<dbReference type="GO" id="GO:0003700">
    <property type="term" value="F:DNA-binding transcription factor activity"/>
    <property type="evidence" value="ECO:0007669"/>
    <property type="project" value="TreeGrafter"/>
</dbReference>
<dbReference type="GO" id="GO:0000976">
    <property type="term" value="F:transcription cis-regulatory region binding"/>
    <property type="evidence" value="ECO:0007669"/>
    <property type="project" value="TreeGrafter"/>
</dbReference>
<keyword evidence="2" id="KW-0238">DNA-binding</keyword>
<name>A0A0S7BPG9_9CHLR</name>
<dbReference type="InterPro" id="IPR028082">
    <property type="entry name" value="Peripla_BP_I"/>
</dbReference>
<evidence type="ECO:0000313" key="6">
    <source>
        <dbReference type="Proteomes" id="UP000053370"/>
    </source>
</evidence>
<dbReference type="CDD" id="cd06267">
    <property type="entry name" value="PBP1_LacI_sugar_binding-like"/>
    <property type="match status" value="1"/>
</dbReference>
<dbReference type="AlphaFoldDB" id="A0A0S7BPG9"/>
<dbReference type="STRING" id="1678840.ATC1_13218"/>
<evidence type="ECO:0000256" key="3">
    <source>
        <dbReference type="ARBA" id="ARBA00023163"/>
    </source>
</evidence>
<accession>A0A0S7BPG9</accession>
<dbReference type="EMBL" id="DF968181">
    <property type="protein sequence ID" value="GAP40251.1"/>
    <property type="molecule type" value="Genomic_DNA"/>
</dbReference>
<dbReference type="Pfam" id="PF00356">
    <property type="entry name" value="LacI"/>
    <property type="match status" value="1"/>
</dbReference>